<accession>A0ABW4ZZ61</accession>
<keyword evidence="2" id="KW-0805">Transcription regulation</keyword>
<keyword evidence="1" id="KW-0902">Two-component regulatory system</keyword>
<name>A0ABW4ZZ61_9BACL</name>
<dbReference type="SUPFAM" id="SSF52172">
    <property type="entry name" value="CheY-like"/>
    <property type="match status" value="1"/>
</dbReference>
<evidence type="ECO:0000259" key="6">
    <source>
        <dbReference type="PROSITE" id="PS50110"/>
    </source>
</evidence>
<dbReference type="PANTHER" id="PTHR35807">
    <property type="entry name" value="TRANSCRIPTIONAL REGULATOR REDD-RELATED"/>
    <property type="match status" value="1"/>
</dbReference>
<evidence type="ECO:0000256" key="4">
    <source>
        <dbReference type="ARBA" id="ARBA00023163"/>
    </source>
</evidence>
<evidence type="ECO:0000256" key="3">
    <source>
        <dbReference type="ARBA" id="ARBA00023125"/>
    </source>
</evidence>
<proteinExistence type="predicted"/>
<dbReference type="EMBL" id="JBHUIO010000005">
    <property type="protein sequence ID" value="MFD2170465.1"/>
    <property type="molecule type" value="Genomic_DNA"/>
</dbReference>
<dbReference type="InterPro" id="IPR011006">
    <property type="entry name" value="CheY-like_superfamily"/>
</dbReference>
<dbReference type="InterPro" id="IPR011990">
    <property type="entry name" value="TPR-like_helical_dom_sf"/>
</dbReference>
<dbReference type="PROSITE" id="PS50110">
    <property type="entry name" value="RESPONSE_REGULATORY"/>
    <property type="match status" value="1"/>
</dbReference>
<dbReference type="InterPro" id="IPR016032">
    <property type="entry name" value="Sig_transdc_resp-reg_C-effctor"/>
</dbReference>
<dbReference type="Pfam" id="PF00072">
    <property type="entry name" value="Response_reg"/>
    <property type="match status" value="1"/>
</dbReference>
<evidence type="ECO:0000313" key="8">
    <source>
        <dbReference type="Proteomes" id="UP001597343"/>
    </source>
</evidence>
<evidence type="ECO:0000313" key="7">
    <source>
        <dbReference type="EMBL" id="MFD2170465.1"/>
    </source>
</evidence>
<dbReference type="InterPro" id="IPR001789">
    <property type="entry name" value="Sig_transdc_resp-reg_receiver"/>
</dbReference>
<keyword evidence="3" id="KW-0238">DNA-binding</keyword>
<feature type="modified residue" description="4-aspartylphosphate" evidence="5">
    <location>
        <position position="58"/>
    </location>
</feature>
<keyword evidence="4" id="KW-0804">Transcription</keyword>
<gene>
    <name evidence="7" type="ORF">ACFSOY_10670</name>
</gene>
<dbReference type="Pfam" id="PF03704">
    <property type="entry name" value="BTAD"/>
    <property type="match status" value="1"/>
</dbReference>
<sequence length="375" mass="42853">MAIAVFRVMIVEDEQPILDLMKRLVEQHPLLELAGSFTSAAEALYAFEALKLDAAFLDIEMPRVGGIELAEKLRAVDDNLQIVFTTAYPEYAIEAFRVSAVDYLVKPVAADEIERVVARLAKNHSRRKERSTVQAEELFVRCMGTFETRGLDGSLIKWPTRKTEELFAYFLVYPNRLAGKWQLADLLWPDLEEERALHNVHNSVYRLKKALKEASIAIDLTHTNEGYYMRLTPGFSDLTSFRDFLRRTAIIDHRNAHEGETHFRMYQGPLFGGKDYVWSAGVTAELAGQYASLTRMLVSFHRRSGDDAAAKKTLCAYLTHVPLDAEMNGELLQLYLAHGEQDRFRHHYARYLEQLEQELGVGPAEEIKRLAEQIE</sequence>
<protein>
    <submittedName>
        <fullName evidence="7">Response regulator</fullName>
    </submittedName>
</protein>
<dbReference type="InterPro" id="IPR005158">
    <property type="entry name" value="BTAD"/>
</dbReference>
<keyword evidence="5" id="KW-0597">Phosphoprotein</keyword>
<dbReference type="RefSeq" id="WP_386046436.1">
    <property type="nucleotide sequence ID" value="NZ_JBHUIO010000005.1"/>
</dbReference>
<dbReference type="InterPro" id="IPR036388">
    <property type="entry name" value="WH-like_DNA-bd_sf"/>
</dbReference>
<dbReference type="Gene3D" id="1.25.40.10">
    <property type="entry name" value="Tetratricopeptide repeat domain"/>
    <property type="match status" value="1"/>
</dbReference>
<dbReference type="Gene3D" id="3.40.50.2300">
    <property type="match status" value="1"/>
</dbReference>
<dbReference type="SMART" id="SM01043">
    <property type="entry name" value="BTAD"/>
    <property type="match status" value="1"/>
</dbReference>
<dbReference type="SMART" id="SM00448">
    <property type="entry name" value="REC"/>
    <property type="match status" value="1"/>
</dbReference>
<evidence type="ECO:0000256" key="5">
    <source>
        <dbReference type="PROSITE-ProRule" id="PRU00169"/>
    </source>
</evidence>
<comment type="caution">
    <text evidence="7">The sequence shown here is derived from an EMBL/GenBank/DDBJ whole genome shotgun (WGS) entry which is preliminary data.</text>
</comment>
<dbReference type="SUPFAM" id="SSF46894">
    <property type="entry name" value="C-terminal effector domain of the bipartite response regulators"/>
    <property type="match status" value="1"/>
</dbReference>
<dbReference type="PANTHER" id="PTHR35807:SF1">
    <property type="entry name" value="TRANSCRIPTIONAL REGULATOR REDD"/>
    <property type="match status" value="1"/>
</dbReference>
<keyword evidence="8" id="KW-1185">Reference proteome</keyword>
<dbReference type="SUPFAM" id="SSF48452">
    <property type="entry name" value="TPR-like"/>
    <property type="match status" value="1"/>
</dbReference>
<evidence type="ECO:0000256" key="1">
    <source>
        <dbReference type="ARBA" id="ARBA00023012"/>
    </source>
</evidence>
<dbReference type="InterPro" id="IPR051677">
    <property type="entry name" value="AfsR-DnrI-RedD_regulator"/>
</dbReference>
<dbReference type="Proteomes" id="UP001597343">
    <property type="component" value="Unassembled WGS sequence"/>
</dbReference>
<organism evidence="7 8">
    <name type="scientific">Tumebacillus lipolyticus</name>
    <dbReference type="NCBI Taxonomy" id="1280370"/>
    <lineage>
        <taxon>Bacteria</taxon>
        <taxon>Bacillati</taxon>
        <taxon>Bacillota</taxon>
        <taxon>Bacilli</taxon>
        <taxon>Bacillales</taxon>
        <taxon>Alicyclobacillaceae</taxon>
        <taxon>Tumebacillus</taxon>
    </lineage>
</organism>
<dbReference type="Gene3D" id="1.10.10.10">
    <property type="entry name" value="Winged helix-like DNA-binding domain superfamily/Winged helix DNA-binding domain"/>
    <property type="match status" value="1"/>
</dbReference>
<evidence type="ECO:0000256" key="2">
    <source>
        <dbReference type="ARBA" id="ARBA00023015"/>
    </source>
</evidence>
<feature type="domain" description="Response regulatory" evidence="6">
    <location>
        <begin position="7"/>
        <end position="121"/>
    </location>
</feature>
<reference evidence="8" key="1">
    <citation type="journal article" date="2019" name="Int. J. Syst. Evol. Microbiol.">
        <title>The Global Catalogue of Microorganisms (GCM) 10K type strain sequencing project: providing services to taxonomists for standard genome sequencing and annotation.</title>
        <authorList>
            <consortium name="The Broad Institute Genomics Platform"/>
            <consortium name="The Broad Institute Genome Sequencing Center for Infectious Disease"/>
            <person name="Wu L."/>
            <person name="Ma J."/>
        </authorList>
    </citation>
    <scope>NUCLEOTIDE SEQUENCE [LARGE SCALE GENOMIC DNA]</scope>
    <source>
        <strain evidence="8">CGMCC 1.13574</strain>
    </source>
</reference>